<gene>
    <name evidence="4" type="ORF">IAG43_17260</name>
</gene>
<dbReference type="GO" id="GO:0052689">
    <property type="term" value="F:carboxylic ester hydrolase activity"/>
    <property type="evidence" value="ECO:0007669"/>
    <property type="project" value="UniProtKB-ARBA"/>
</dbReference>
<dbReference type="PANTHER" id="PTHR22946">
    <property type="entry name" value="DIENELACTONE HYDROLASE DOMAIN-CONTAINING PROTEIN-RELATED"/>
    <property type="match status" value="1"/>
</dbReference>
<evidence type="ECO:0000256" key="1">
    <source>
        <dbReference type="ARBA" id="ARBA00008645"/>
    </source>
</evidence>
<dbReference type="EMBL" id="CP060825">
    <property type="protein sequence ID" value="QNP64487.1"/>
    <property type="molecule type" value="Genomic_DNA"/>
</dbReference>
<organism evidence="4 5">
    <name type="scientific">Streptomyces genisteinicus</name>
    <dbReference type="NCBI Taxonomy" id="2768068"/>
    <lineage>
        <taxon>Bacteria</taxon>
        <taxon>Bacillati</taxon>
        <taxon>Actinomycetota</taxon>
        <taxon>Actinomycetes</taxon>
        <taxon>Kitasatosporales</taxon>
        <taxon>Streptomycetaceae</taxon>
        <taxon>Streptomyces</taxon>
    </lineage>
</organism>
<dbReference type="Pfam" id="PF12146">
    <property type="entry name" value="Hydrolase_4"/>
    <property type="match status" value="1"/>
</dbReference>
<accession>A0A7H0HVC1</accession>
<dbReference type="InterPro" id="IPR022742">
    <property type="entry name" value="Hydrolase_4"/>
</dbReference>
<dbReference type="RefSeq" id="WP_187741620.1">
    <property type="nucleotide sequence ID" value="NZ_CP060825.1"/>
</dbReference>
<dbReference type="KEGG" id="sgj:IAG43_17260"/>
<dbReference type="Proteomes" id="UP000516230">
    <property type="component" value="Chromosome"/>
</dbReference>
<evidence type="ECO:0000313" key="5">
    <source>
        <dbReference type="Proteomes" id="UP000516230"/>
    </source>
</evidence>
<comment type="similarity">
    <text evidence="1">Belongs to the AB hydrolase superfamily.</text>
</comment>
<evidence type="ECO:0000313" key="4">
    <source>
        <dbReference type="EMBL" id="QNP64487.1"/>
    </source>
</evidence>
<dbReference type="PANTHER" id="PTHR22946:SF9">
    <property type="entry name" value="POLYKETIDE TRANSFERASE AF380"/>
    <property type="match status" value="1"/>
</dbReference>
<evidence type="ECO:0000259" key="3">
    <source>
        <dbReference type="Pfam" id="PF12146"/>
    </source>
</evidence>
<evidence type="ECO:0000256" key="2">
    <source>
        <dbReference type="ARBA" id="ARBA00022801"/>
    </source>
</evidence>
<dbReference type="InterPro" id="IPR029058">
    <property type="entry name" value="AB_hydrolase_fold"/>
</dbReference>
<keyword evidence="5" id="KW-1185">Reference proteome</keyword>
<dbReference type="AlphaFoldDB" id="A0A7H0HVC1"/>
<dbReference type="InterPro" id="IPR050261">
    <property type="entry name" value="FrsA_esterase"/>
</dbReference>
<name>A0A7H0HVC1_9ACTN</name>
<keyword evidence="2 4" id="KW-0378">Hydrolase</keyword>
<proteinExistence type="inferred from homology"/>
<reference evidence="4 5" key="1">
    <citation type="submission" date="2020-08" db="EMBL/GenBank/DDBJ databases">
        <title>A novel species.</title>
        <authorList>
            <person name="Gao J."/>
        </authorList>
    </citation>
    <scope>NUCLEOTIDE SEQUENCE [LARGE SCALE GENOMIC DNA]</scope>
    <source>
        <strain evidence="4 5">CRPJ-33</strain>
    </source>
</reference>
<dbReference type="Gene3D" id="3.40.50.1820">
    <property type="entry name" value="alpha/beta hydrolase"/>
    <property type="match status" value="1"/>
</dbReference>
<sequence>MRATLSAWKAAAAAVPLAARHAYELYHPPQAKPGRTPLSKGLPLRGLRLTTSRDAIPLSGWVVPGAGPHTVVVCHGMGRTMSSTLGHIEMLHRAGWHVVAYDLRNHGDSGRDRAFGSMADRYTGDLADVLRWVRADPELGGGEIALYAFSFSTWVALSVLARLDRPAAALVCDSGPMFDIGAGLQHFARVRRPALPAAQREGAGHAVYRSCFGALCRRMLAVRNWPPDLSGTPTRLMFVAGGQDPLVPESQIAPVADRYPRAERWTAPNALHMSALRFDREEYEERVLAFLTGAFAAHPTTAHSEAATDG</sequence>
<dbReference type="SUPFAM" id="SSF53474">
    <property type="entry name" value="alpha/beta-Hydrolases"/>
    <property type="match status" value="1"/>
</dbReference>
<feature type="domain" description="Serine aminopeptidase S33" evidence="3">
    <location>
        <begin position="70"/>
        <end position="193"/>
    </location>
</feature>
<protein>
    <submittedName>
        <fullName evidence="4">Alpha/beta fold hydrolase</fullName>
    </submittedName>
</protein>